<dbReference type="GO" id="GO:0005829">
    <property type="term" value="C:cytosol"/>
    <property type="evidence" value="ECO:0007669"/>
    <property type="project" value="UniProtKB-ARBA"/>
</dbReference>
<name>A0A059FH09_9PROT</name>
<keyword evidence="6 7" id="KW-0648">Protein biosynthesis</keyword>
<dbReference type="Pfam" id="PF09285">
    <property type="entry name" value="Elong-fact-P_C"/>
    <property type="match status" value="1"/>
</dbReference>
<evidence type="ECO:0000256" key="8">
    <source>
        <dbReference type="NCBIfam" id="TIGR00038"/>
    </source>
</evidence>
<evidence type="ECO:0000256" key="9">
    <source>
        <dbReference type="RuleBase" id="RU004389"/>
    </source>
</evidence>
<dbReference type="GO" id="GO:0043043">
    <property type="term" value="P:peptide biosynthetic process"/>
    <property type="evidence" value="ECO:0007669"/>
    <property type="project" value="InterPro"/>
</dbReference>
<keyword evidence="4 7" id="KW-0963">Cytoplasm</keyword>
<gene>
    <name evidence="7" type="primary">efp</name>
    <name evidence="12" type="ORF">HHI_13975</name>
</gene>
<dbReference type="InterPro" id="IPR013852">
    <property type="entry name" value="Transl_elong_P/YeiP_CS"/>
</dbReference>
<dbReference type="UniPathway" id="UPA00345"/>
<dbReference type="SMART" id="SM00841">
    <property type="entry name" value="Elong-fact-P_C"/>
    <property type="match status" value="1"/>
</dbReference>
<dbReference type="AlphaFoldDB" id="A0A059FH09"/>
<evidence type="ECO:0000259" key="11">
    <source>
        <dbReference type="SMART" id="SM01185"/>
    </source>
</evidence>
<evidence type="ECO:0000313" key="13">
    <source>
        <dbReference type="Proteomes" id="UP000025061"/>
    </source>
</evidence>
<dbReference type="PROSITE" id="PS01275">
    <property type="entry name" value="EFP"/>
    <property type="match status" value="1"/>
</dbReference>
<proteinExistence type="inferred from homology"/>
<dbReference type="GO" id="GO:0003746">
    <property type="term" value="F:translation elongation factor activity"/>
    <property type="evidence" value="ECO:0007669"/>
    <property type="project" value="UniProtKB-UniRule"/>
</dbReference>
<accession>A0A059FH09</accession>
<dbReference type="PANTHER" id="PTHR30053:SF14">
    <property type="entry name" value="TRANSLATION ELONGATION FACTOR KOW-LIKE DOMAIN-CONTAINING PROTEIN"/>
    <property type="match status" value="1"/>
</dbReference>
<dbReference type="Proteomes" id="UP000025061">
    <property type="component" value="Unassembled WGS sequence"/>
</dbReference>
<dbReference type="InterPro" id="IPR008991">
    <property type="entry name" value="Translation_prot_SH3-like_sf"/>
</dbReference>
<dbReference type="InterPro" id="IPR012340">
    <property type="entry name" value="NA-bd_OB-fold"/>
</dbReference>
<dbReference type="CDD" id="cd04470">
    <property type="entry name" value="S1_EF-P_repeat_1"/>
    <property type="match status" value="1"/>
</dbReference>
<dbReference type="InterPro" id="IPR020599">
    <property type="entry name" value="Transl_elong_fac_P/YeiP"/>
</dbReference>
<evidence type="ECO:0000256" key="4">
    <source>
        <dbReference type="ARBA" id="ARBA00022490"/>
    </source>
</evidence>
<dbReference type="PATRIC" id="fig|1280951.3.peg.2815"/>
<evidence type="ECO:0000313" key="12">
    <source>
        <dbReference type="EMBL" id="KCZ89925.1"/>
    </source>
</evidence>
<dbReference type="FunFam" id="2.40.50.140:FF:000004">
    <property type="entry name" value="Elongation factor P"/>
    <property type="match status" value="1"/>
</dbReference>
<evidence type="ECO:0000256" key="6">
    <source>
        <dbReference type="ARBA" id="ARBA00022917"/>
    </source>
</evidence>
<reference evidence="12 13" key="1">
    <citation type="submission" date="2013-04" db="EMBL/GenBank/DDBJ databases">
        <title>Hyphomonas hirschiana VP5 Genome Sequencing.</title>
        <authorList>
            <person name="Lai Q."/>
            <person name="Shao Z."/>
        </authorList>
    </citation>
    <scope>NUCLEOTIDE SEQUENCE [LARGE SCALE GENOMIC DNA]</scope>
    <source>
        <strain evidence="12 13">VP5</strain>
    </source>
</reference>
<dbReference type="InterPro" id="IPR001059">
    <property type="entry name" value="Transl_elong_P/YeiP_cen"/>
</dbReference>
<dbReference type="FunFam" id="2.40.50.140:FF:000009">
    <property type="entry name" value="Elongation factor P"/>
    <property type="match status" value="1"/>
</dbReference>
<comment type="subcellular location">
    <subcellularLocation>
        <location evidence="1 7">Cytoplasm</location>
    </subcellularLocation>
</comment>
<evidence type="ECO:0000259" key="10">
    <source>
        <dbReference type="SMART" id="SM00841"/>
    </source>
</evidence>
<comment type="pathway">
    <text evidence="2 7">Protein biosynthesis; polypeptide chain elongation.</text>
</comment>
<dbReference type="InterPro" id="IPR013185">
    <property type="entry name" value="Transl_elong_KOW-like"/>
</dbReference>
<evidence type="ECO:0000256" key="3">
    <source>
        <dbReference type="ARBA" id="ARBA00009479"/>
    </source>
</evidence>
<dbReference type="SMART" id="SM01185">
    <property type="entry name" value="EFP"/>
    <property type="match status" value="1"/>
</dbReference>
<comment type="similarity">
    <text evidence="3 7 9">Belongs to the elongation factor P family.</text>
</comment>
<evidence type="ECO:0000256" key="2">
    <source>
        <dbReference type="ARBA" id="ARBA00004815"/>
    </source>
</evidence>
<evidence type="ECO:0000256" key="7">
    <source>
        <dbReference type="HAMAP-Rule" id="MF_00141"/>
    </source>
</evidence>
<dbReference type="OrthoDB" id="9801844at2"/>
<dbReference type="NCBIfam" id="NF001810">
    <property type="entry name" value="PRK00529.1"/>
    <property type="match status" value="1"/>
</dbReference>
<dbReference type="Gene3D" id="2.40.50.140">
    <property type="entry name" value="Nucleic acid-binding proteins"/>
    <property type="match status" value="2"/>
</dbReference>
<keyword evidence="5 7" id="KW-0251">Elongation factor</keyword>
<dbReference type="SUPFAM" id="SSF50104">
    <property type="entry name" value="Translation proteins SH3-like domain"/>
    <property type="match status" value="1"/>
</dbReference>
<dbReference type="NCBIfam" id="TIGR00038">
    <property type="entry name" value="efp"/>
    <property type="match status" value="1"/>
</dbReference>
<evidence type="ECO:0000256" key="1">
    <source>
        <dbReference type="ARBA" id="ARBA00004496"/>
    </source>
</evidence>
<dbReference type="PANTHER" id="PTHR30053">
    <property type="entry name" value="ELONGATION FACTOR P"/>
    <property type="match status" value="1"/>
</dbReference>
<dbReference type="Pfam" id="PF01132">
    <property type="entry name" value="EFP"/>
    <property type="match status" value="1"/>
</dbReference>
<dbReference type="InterPro" id="IPR014722">
    <property type="entry name" value="Rib_uL2_dom2"/>
</dbReference>
<feature type="domain" description="Translation elongation factor P/YeiP central" evidence="11">
    <location>
        <begin position="70"/>
        <end position="124"/>
    </location>
</feature>
<evidence type="ECO:0000256" key="5">
    <source>
        <dbReference type="ARBA" id="ARBA00022768"/>
    </source>
</evidence>
<dbReference type="CDD" id="cd05794">
    <property type="entry name" value="S1_EF-P_repeat_2"/>
    <property type="match status" value="1"/>
</dbReference>
<comment type="caution">
    <text evidence="12">The sequence shown here is derived from an EMBL/GenBank/DDBJ whole genome shotgun (WGS) entry which is preliminary data.</text>
</comment>
<dbReference type="EMBL" id="ARYI01000013">
    <property type="protein sequence ID" value="KCZ89925.1"/>
    <property type="molecule type" value="Genomic_DNA"/>
</dbReference>
<dbReference type="SUPFAM" id="SSF50249">
    <property type="entry name" value="Nucleic acid-binding proteins"/>
    <property type="match status" value="2"/>
</dbReference>
<dbReference type="PIRSF" id="PIRSF005901">
    <property type="entry name" value="EF-P"/>
    <property type="match status" value="1"/>
</dbReference>
<dbReference type="RefSeq" id="WP_011648112.1">
    <property type="nucleotide sequence ID" value="NZ_ARYI01000013.1"/>
</dbReference>
<dbReference type="HAMAP" id="MF_00141">
    <property type="entry name" value="EF_P"/>
    <property type="match status" value="1"/>
</dbReference>
<protein>
    <recommendedName>
        <fullName evidence="7 8">Elongation factor P</fullName>
        <shortName evidence="7">EF-P</shortName>
    </recommendedName>
</protein>
<sequence>MAVEIAADIRRGNIIEHTDGQLYVVLKAESFRPGKGTPTTTIEMRRISDGIKVVNTFKTSEKLEKAFVEEVEHTYLYPEGDNFVFMNSANYEQVTVSGAMVGDGAPYLQENMPVSLQMFNGDPVSITLPPRFTAEIVETEPVVKGQTASGSYKPAILENGVRIMVPAHVGVGTRVIINTEDGTYLERAKD</sequence>
<organism evidence="12 13">
    <name type="scientific">Hyphomonas hirschiana VP5</name>
    <dbReference type="NCBI Taxonomy" id="1280951"/>
    <lineage>
        <taxon>Bacteria</taxon>
        <taxon>Pseudomonadati</taxon>
        <taxon>Pseudomonadota</taxon>
        <taxon>Alphaproteobacteria</taxon>
        <taxon>Hyphomonadales</taxon>
        <taxon>Hyphomonadaceae</taxon>
        <taxon>Hyphomonas</taxon>
    </lineage>
</organism>
<dbReference type="SMR" id="A0A059FH09"/>
<dbReference type="Gene3D" id="2.30.30.30">
    <property type="match status" value="1"/>
</dbReference>
<dbReference type="InterPro" id="IPR015365">
    <property type="entry name" value="Elong-fact-P_C"/>
</dbReference>
<feature type="domain" description="Elongation factor P C-terminal" evidence="10">
    <location>
        <begin position="132"/>
        <end position="187"/>
    </location>
</feature>
<comment type="function">
    <text evidence="7">Involved in peptide bond synthesis. Stimulates efficient translation and peptide-bond synthesis on native or reconstituted 70S ribosomes in vitro. Probably functions indirectly by altering the affinity of the ribosome for aminoacyl-tRNA, thus increasing their reactivity as acceptors for peptidyl transferase.</text>
</comment>
<keyword evidence="13" id="KW-1185">Reference proteome</keyword>
<dbReference type="Pfam" id="PF08207">
    <property type="entry name" value="EFP_N"/>
    <property type="match status" value="1"/>
</dbReference>
<dbReference type="InterPro" id="IPR011768">
    <property type="entry name" value="Transl_elongation_fac_P"/>
</dbReference>